<feature type="region of interest" description="Disordered" evidence="1">
    <location>
        <begin position="123"/>
        <end position="143"/>
    </location>
</feature>
<dbReference type="STRING" id="1716141.STSP_35530"/>
<keyword evidence="3" id="KW-1185">Reference proteome</keyword>
<dbReference type="EMBL" id="LOHS01000081">
    <property type="protein sequence ID" value="OAH13228.1"/>
    <property type="molecule type" value="Genomic_DNA"/>
</dbReference>
<dbReference type="PROSITE" id="PS51257">
    <property type="entry name" value="PROKAR_LIPOPROTEIN"/>
    <property type="match status" value="1"/>
</dbReference>
<dbReference type="Proteomes" id="UP000077381">
    <property type="component" value="Unassembled WGS sequence"/>
</dbReference>
<proteinExistence type="predicted"/>
<evidence type="ECO:0000313" key="3">
    <source>
        <dbReference type="Proteomes" id="UP000077381"/>
    </source>
</evidence>
<gene>
    <name evidence="2" type="ORF">STSP_35530</name>
</gene>
<name>A0A177HSU0_9ACTN</name>
<comment type="caution">
    <text evidence="2">The sequence shown here is derived from an EMBL/GenBank/DDBJ whole genome shotgun (WGS) entry which is preliminary data.</text>
</comment>
<feature type="region of interest" description="Disordered" evidence="1">
    <location>
        <begin position="174"/>
        <end position="208"/>
    </location>
</feature>
<protein>
    <recommendedName>
        <fullName evidence="4">Lipoprotein</fullName>
    </recommendedName>
</protein>
<dbReference type="PATRIC" id="fig|1716141.3.peg.3727"/>
<dbReference type="AlphaFoldDB" id="A0A177HSU0"/>
<evidence type="ECO:0000313" key="2">
    <source>
        <dbReference type="EMBL" id="OAH13228.1"/>
    </source>
</evidence>
<reference evidence="2 3" key="1">
    <citation type="submission" date="2015-12" db="EMBL/GenBank/DDBJ databases">
        <title>Genome sequence of Streptomyces sp. G25.</title>
        <authorList>
            <person name="Poehlein A."/>
            <person name="Roettig A."/>
            <person name="Hiessl S."/>
            <person name="Hauschild P."/>
            <person name="Schauer J."/>
            <person name="Madkour M.H."/>
            <person name="Al-Ansari A.M."/>
            <person name="Almakishah N.H."/>
            <person name="Steinbuechel A."/>
            <person name="Daniel R."/>
        </authorList>
    </citation>
    <scope>NUCLEOTIDE SEQUENCE [LARGE SCALE GENOMIC DNA]</scope>
    <source>
        <strain evidence="3">G25(2015)</strain>
    </source>
</reference>
<sequence>MNVNVRRLRTAGAVSLLGVVLASVLSGCGIRPTEVPTDFGAAPSRVPCALGGADIGTQSARGVPVQVFLVCSSQLVTVDRTVQLAGKNAATDRVLVAQALLDKLAEAPSAPEKQAGYTTAVRGGMTVSGPREGDPEDTLRLSTPPEDLSAYALAQIVCTYADSAAADEDGAVVLGGTGDEPVRRYECTPEVRARPGTVPPPSETVSGS</sequence>
<accession>A0A177HSU0</accession>
<feature type="compositionally biased region" description="Basic and acidic residues" evidence="1">
    <location>
        <begin position="180"/>
        <end position="193"/>
    </location>
</feature>
<evidence type="ECO:0000256" key="1">
    <source>
        <dbReference type="SAM" id="MobiDB-lite"/>
    </source>
</evidence>
<organism evidence="2 3">
    <name type="scientific">Streptomyces jeddahensis</name>
    <dbReference type="NCBI Taxonomy" id="1716141"/>
    <lineage>
        <taxon>Bacteria</taxon>
        <taxon>Bacillati</taxon>
        <taxon>Actinomycetota</taxon>
        <taxon>Actinomycetes</taxon>
        <taxon>Kitasatosporales</taxon>
        <taxon>Streptomycetaceae</taxon>
        <taxon>Streptomyces</taxon>
    </lineage>
</organism>
<evidence type="ECO:0008006" key="4">
    <source>
        <dbReference type="Google" id="ProtNLM"/>
    </source>
</evidence>